<dbReference type="GO" id="GO:0004856">
    <property type="term" value="F:D-xylulokinase activity"/>
    <property type="evidence" value="ECO:0007669"/>
    <property type="project" value="UniProtKB-UniRule"/>
</dbReference>
<evidence type="ECO:0000256" key="1">
    <source>
        <dbReference type="ARBA" id="ARBA00009156"/>
    </source>
</evidence>
<proteinExistence type="inferred from homology"/>
<gene>
    <name evidence="7" type="ORF">CLODIP_2_CD10432</name>
</gene>
<keyword evidence="4" id="KW-0859">Xylose metabolism</keyword>
<evidence type="ECO:0000259" key="5">
    <source>
        <dbReference type="Pfam" id="PF00370"/>
    </source>
</evidence>
<dbReference type="GO" id="GO:0005829">
    <property type="term" value="C:cytosol"/>
    <property type="evidence" value="ECO:0007669"/>
    <property type="project" value="TreeGrafter"/>
</dbReference>
<comment type="similarity">
    <text evidence="1 4">Belongs to the FGGY kinase family.</text>
</comment>
<keyword evidence="8" id="KW-1185">Reference proteome</keyword>
<comment type="function">
    <text evidence="4">Phosphorylates D-xylulose to produce D-xylulose 5-phosphate, a molecule that may play an important role in the regulation of glucose metabolism and lipogenesis.</text>
</comment>
<evidence type="ECO:0000259" key="6">
    <source>
        <dbReference type="Pfam" id="PF02782"/>
    </source>
</evidence>
<dbReference type="Pfam" id="PF00370">
    <property type="entry name" value="FGGY_N"/>
    <property type="match status" value="1"/>
</dbReference>
<dbReference type="GO" id="GO:0005997">
    <property type="term" value="P:xylulose metabolic process"/>
    <property type="evidence" value="ECO:0007669"/>
    <property type="project" value="UniProtKB-UniRule"/>
</dbReference>
<dbReference type="GO" id="GO:0042732">
    <property type="term" value="P:D-xylose metabolic process"/>
    <property type="evidence" value="ECO:0007669"/>
    <property type="project" value="UniProtKB-UniRule"/>
</dbReference>
<dbReference type="GO" id="GO:0005524">
    <property type="term" value="F:ATP binding"/>
    <property type="evidence" value="ECO:0007669"/>
    <property type="project" value="UniProtKB-KW"/>
</dbReference>
<reference evidence="7 8" key="1">
    <citation type="submission" date="2020-04" db="EMBL/GenBank/DDBJ databases">
        <authorList>
            <person name="Alioto T."/>
            <person name="Alioto T."/>
            <person name="Gomez Garrido J."/>
        </authorList>
    </citation>
    <scope>NUCLEOTIDE SEQUENCE [LARGE SCALE GENOMIC DNA]</scope>
</reference>
<dbReference type="PANTHER" id="PTHR10196:SF57">
    <property type="entry name" value="XYLULOSE KINASE"/>
    <property type="match status" value="1"/>
</dbReference>
<protein>
    <recommendedName>
        <fullName evidence="4">Xylulose kinase</fullName>
        <ecNumber evidence="4">2.7.1.17</ecNumber>
    </recommendedName>
</protein>
<keyword evidence="3 4" id="KW-0418">Kinase</keyword>
<dbReference type="Gene3D" id="3.30.420.40">
    <property type="match status" value="2"/>
</dbReference>
<dbReference type="EMBL" id="CADEPI010000192">
    <property type="protein sequence ID" value="CAB3379693.1"/>
    <property type="molecule type" value="Genomic_DNA"/>
</dbReference>
<keyword evidence="4" id="KW-0067">ATP-binding</keyword>
<dbReference type="OrthoDB" id="1728974at2759"/>
<dbReference type="Pfam" id="PF02782">
    <property type="entry name" value="FGGY_C"/>
    <property type="match status" value="1"/>
</dbReference>
<keyword evidence="4" id="KW-0119">Carbohydrate metabolism</keyword>
<dbReference type="InterPro" id="IPR042024">
    <property type="entry name" value="D-XK_euk"/>
</dbReference>
<feature type="domain" description="Carbohydrate kinase FGGY N-terminal" evidence="5">
    <location>
        <begin position="140"/>
        <end position="292"/>
    </location>
</feature>
<dbReference type="FunFam" id="3.30.420.40:FF:000118">
    <property type="entry name" value="Xylulose kinase 2"/>
    <property type="match status" value="1"/>
</dbReference>
<accession>A0A8S1DI77</accession>
<evidence type="ECO:0000313" key="8">
    <source>
        <dbReference type="Proteomes" id="UP000494165"/>
    </source>
</evidence>
<dbReference type="Proteomes" id="UP000494165">
    <property type="component" value="Unassembled WGS sequence"/>
</dbReference>
<keyword evidence="2 4" id="KW-0808">Transferase</keyword>
<dbReference type="InterPro" id="IPR043129">
    <property type="entry name" value="ATPase_NBD"/>
</dbReference>
<evidence type="ECO:0000256" key="3">
    <source>
        <dbReference type="ARBA" id="ARBA00022777"/>
    </source>
</evidence>
<comment type="caution">
    <text evidence="7">The sequence shown here is derived from an EMBL/GenBank/DDBJ whole genome shotgun (WGS) entry which is preliminary data.</text>
</comment>
<organism evidence="7 8">
    <name type="scientific">Cloeon dipterum</name>
    <dbReference type="NCBI Taxonomy" id="197152"/>
    <lineage>
        <taxon>Eukaryota</taxon>
        <taxon>Metazoa</taxon>
        <taxon>Ecdysozoa</taxon>
        <taxon>Arthropoda</taxon>
        <taxon>Hexapoda</taxon>
        <taxon>Insecta</taxon>
        <taxon>Pterygota</taxon>
        <taxon>Palaeoptera</taxon>
        <taxon>Ephemeroptera</taxon>
        <taxon>Pisciforma</taxon>
        <taxon>Baetidae</taxon>
        <taxon>Cloeon</taxon>
    </lineage>
</organism>
<dbReference type="SUPFAM" id="SSF53067">
    <property type="entry name" value="Actin-like ATPase domain"/>
    <property type="match status" value="2"/>
</dbReference>
<dbReference type="InterPro" id="IPR018484">
    <property type="entry name" value="FGGY_N"/>
</dbReference>
<keyword evidence="4" id="KW-0547">Nucleotide-binding</keyword>
<dbReference type="InterPro" id="IPR018485">
    <property type="entry name" value="FGGY_C"/>
</dbReference>
<dbReference type="AlphaFoldDB" id="A0A8S1DI77"/>
<evidence type="ECO:0000256" key="2">
    <source>
        <dbReference type="ARBA" id="ARBA00022679"/>
    </source>
</evidence>
<dbReference type="PANTHER" id="PTHR10196">
    <property type="entry name" value="SUGAR KINASE"/>
    <property type="match status" value="1"/>
</dbReference>
<dbReference type="EC" id="2.7.1.17" evidence="4"/>
<dbReference type="CDD" id="cd07776">
    <property type="entry name" value="ASKHA_NBD_FGGY_SpXK-like"/>
    <property type="match status" value="1"/>
</dbReference>
<feature type="domain" description="Carbohydrate kinase FGGY C-terminal" evidence="6">
    <location>
        <begin position="303"/>
        <end position="490"/>
    </location>
</feature>
<comment type="catalytic activity">
    <reaction evidence="4">
        <text>D-xylulose + ATP = D-xylulose 5-phosphate + ADP + H(+)</text>
        <dbReference type="Rhea" id="RHEA:10964"/>
        <dbReference type="ChEBI" id="CHEBI:15378"/>
        <dbReference type="ChEBI" id="CHEBI:17140"/>
        <dbReference type="ChEBI" id="CHEBI:30616"/>
        <dbReference type="ChEBI" id="CHEBI:57737"/>
        <dbReference type="ChEBI" id="CHEBI:456216"/>
        <dbReference type="EC" id="2.7.1.17"/>
    </reaction>
</comment>
<evidence type="ECO:0000313" key="7">
    <source>
        <dbReference type="EMBL" id="CAB3379693.1"/>
    </source>
</evidence>
<name>A0A8S1DI77_9INSE</name>
<dbReference type="PIRSF" id="PIRSF000538">
    <property type="entry name" value="GlpK"/>
    <property type="match status" value="1"/>
</dbReference>
<dbReference type="InterPro" id="IPR000577">
    <property type="entry name" value="Carb_kinase_FGGY"/>
</dbReference>
<sequence length="543" mass="59392">MEQQEEGPLFLGLDLSTQQLKAVIIDENLQVVHEAHVQYDNELPEFRTQGGFNTSKGKVPEVTANPVMWLKALDMLLDRLRVSWGQVELFGRIKGISGAAQQHGTVFWHKGAERTLSTLSPSMFLHAQMASCFSLPHSPIWRDHSTTKQCQKMSTSLEVAGSSLAEVTGSLAHERFAGPQICKVFETKSFIYNNTERISLISSFLCSILLGRFAPIDLSDGSGMNLLDIKAHQWDPKCLEACAPELKSKLGEPCKSQTVLGDISPYFVERFCFPADCKVVAFTGDNPSSLAGLCLGPNEIGLSLGSSDTLFAWVSEYCSLPGGLGHLLCNPVDADHYMALLCFANGSLTRERVRDLVANKSWGEFNSLLDSTPRGNFGNYGIFMDVPEPLMPGIQPSVKRFNAAGVEVGHFTSMEIEIRALVEGQALCRRSALETLLGSDSSNNLKIIATGGASRNKCLLQVYADVFNAPVYIQDGTNSAALGGAFRAFHMVTMVDKPFSEVAAKFRGAEEPFCTPYADAQEIYNPMLEKWNSTVKSLMSNGK</sequence>
<evidence type="ECO:0000256" key="4">
    <source>
        <dbReference type="RuleBase" id="RU367058"/>
    </source>
</evidence>